<evidence type="ECO:0000313" key="1">
    <source>
        <dbReference type="EMBL" id="RWX46328.1"/>
    </source>
</evidence>
<dbReference type="PANTHER" id="PTHR43179">
    <property type="entry name" value="RHAMNOSYLTRANSFERASE WBBL"/>
    <property type="match status" value="1"/>
</dbReference>
<dbReference type="Pfam" id="PF13641">
    <property type="entry name" value="Glyco_tranf_2_3"/>
    <property type="match status" value="1"/>
</dbReference>
<dbReference type="SUPFAM" id="SSF53448">
    <property type="entry name" value="Nucleotide-diphospho-sugar transferases"/>
    <property type="match status" value="1"/>
</dbReference>
<comment type="caution">
    <text evidence="1">The sequence shown here is derived from an EMBL/GenBank/DDBJ whole genome shotgun (WGS) entry which is preliminary data.</text>
</comment>
<proteinExistence type="predicted"/>
<keyword evidence="2" id="KW-1185">Reference proteome</keyword>
<dbReference type="AlphaFoldDB" id="A0A444IZK8"/>
<dbReference type="InterPro" id="IPR029044">
    <property type="entry name" value="Nucleotide-diphossugar_trans"/>
</dbReference>
<evidence type="ECO:0000313" key="2">
    <source>
        <dbReference type="Proteomes" id="UP000287853"/>
    </source>
</evidence>
<dbReference type="Proteomes" id="UP000287853">
    <property type="component" value="Unassembled WGS sequence"/>
</dbReference>
<reference evidence="1 2" key="1">
    <citation type="submission" date="2017-01" db="EMBL/GenBank/DDBJ databases">
        <title>The cable genome- insights into the physiology and evolution of filamentous bacteria capable of sulfide oxidation via long distance electron transfer.</title>
        <authorList>
            <person name="Schreiber L."/>
            <person name="Bjerg J.T."/>
            <person name="Boggild A."/>
            <person name="Van De Vossenberg J."/>
            <person name="Meysman F."/>
            <person name="Nielsen L.P."/>
            <person name="Schramm A."/>
            <person name="Kjeldsen K.U."/>
        </authorList>
    </citation>
    <scope>NUCLEOTIDE SEQUENCE [LARGE SCALE GENOMIC DNA]</scope>
    <source>
        <strain evidence="1">MCF</strain>
    </source>
</reference>
<gene>
    <name evidence="1" type="ORF">H206_01406</name>
</gene>
<dbReference type="EMBL" id="MTKO01000066">
    <property type="protein sequence ID" value="RWX46328.1"/>
    <property type="molecule type" value="Genomic_DNA"/>
</dbReference>
<organism evidence="1 2">
    <name type="scientific">Candidatus Electrothrix aarhusensis</name>
    <dbReference type="NCBI Taxonomy" id="1859131"/>
    <lineage>
        <taxon>Bacteria</taxon>
        <taxon>Pseudomonadati</taxon>
        <taxon>Thermodesulfobacteriota</taxon>
        <taxon>Desulfobulbia</taxon>
        <taxon>Desulfobulbales</taxon>
        <taxon>Desulfobulbaceae</taxon>
        <taxon>Candidatus Electrothrix</taxon>
    </lineage>
</organism>
<dbReference type="Gene3D" id="3.90.550.10">
    <property type="entry name" value="Spore Coat Polysaccharide Biosynthesis Protein SpsA, Chain A"/>
    <property type="match status" value="1"/>
</dbReference>
<accession>A0A444IZK8</accession>
<name>A0A444IZK8_9BACT</name>
<sequence length="162" mass="19147">MGARLLGCDKNSGLPTSFLDSTGVFRKWYGCWYDRSQGEKDKGQYSVQEDVPALCGAFLFCRQFMLNQLALGQGHAIFDPDFFLYKEDIELCLRIRKVGWRIVYHPGIKVYHCRGWQRERQQIPYQQRLTAVKSELLLYKKHPSLYIAWALFKYLLVRWLKI</sequence>
<dbReference type="PANTHER" id="PTHR43179:SF10">
    <property type="entry name" value="GLYCOSYL TRANSFERASE"/>
    <property type="match status" value="1"/>
</dbReference>
<protein>
    <submittedName>
        <fullName evidence="1">Uncharacterized protein</fullName>
    </submittedName>
</protein>